<feature type="compositionally biased region" description="Low complexity" evidence="1">
    <location>
        <begin position="337"/>
        <end position="348"/>
    </location>
</feature>
<dbReference type="VEuPathDB" id="VectorBase:ADIR004403"/>
<feature type="compositionally biased region" description="Low complexity" evidence="1">
    <location>
        <begin position="408"/>
        <end position="436"/>
    </location>
</feature>
<evidence type="ECO:0000313" key="3">
    <source>
        <dbReference type="Proteomes" id="UP000075884"/>
    </source>
</evidence>
<feature type="compositionally biased region" description="Low complexity" evidence="1">
    <location>
        <begin position="1364"/>
        <end position="1373"/>
    </location>
</feature>
<accession>A0A182N9S7</accession>
<reference evidence="2" key="2">
    <citation type="submission" date="2020-05" db="UniProtKB">
        <authorList>
            <consortium name="EnsemblMetazoa"/>
        </authorList>
    </citation>
    <scope>IDENTIFICATION</scope>
    <source>
        <strain evidence="2">WRAIR2</strain>
    </source>
</reference>
<name>A0A182N9S7_9DIPT</name>
<feature type="region of interest" description="Disordered" evidence="1">
    <location>
        <begin position="464"/>
        <end position="515"/>
    </location>
</feature>
<proteinExistence type="predicted"/>
<sequence length="1384" mass="152740">MKENLIIQVSTSYADCIRYIGVLQQTKRNYRLNKKKTGNKLRHRKNSKKQNMATSPGSDNNCNIYMPPLGCSVASSHDFSDYQWFTDFGSYRDGVTTHQSILSALSASYNGIGELSYYEKMAKDIDANLAEIDMESFRKEDIHSLLTTAIPAQLRLDDAERKTRNNNRIFSTLTSGCTATGLISADMMDNSFCKSELLFSPVKESHISVDSLDMDGYPDEDDIILTCQANKDNYTIAFEQSILYSEESYYDGPENYGKYKRMNLLNNLQNRTQYTRLKDSMSRSEVNYTTWSKVKRNGPTQRAPIVVNPLVSHISRHNRTCFVRKSFSMPNLQSDQPNNTTTPHGPTNEQHHPLNVSQVAVGHNSDESYDRPMRTLLPMYTLPTDSENESSTNGNGREDTDGSDLNNQQQNSQPPPAHQQQQQQGQQQQQQQQHTLQQPSFNLVKLFIKQKSSSTDTCMDVSSGCWPSDSTNSGGSGDHPMHHLGAGGGLRCRKKSMHDSGKCSTTGGGSVVGGRHGEEEEYQLDSLDAQINNGHANGSSSNNNNGSHSDADEEGQELNDARGPPSSPQRAVGHMKLNDFNRQMHCSPRRQYKGFNMNIGAGQVQGGRRQDCMKNPALHGLIGSDRSGSPLHSSSSINNNNHNVNNNNSYKDTNSDTSRTSENLTQIFNHSGNNNTTLGASKTKIPIDMITKSMQTSFIAATPSSGGGVSTNGAREKVRVIPPSFLDRLNELGDKQKAPVFVVYPNYALPDLGFLKTQNEVVISPLSFKETMTRAGMHRQVKKPRPVSMNDIENMRQREYKHVADWKSLVFLLPTDYRKLLRHIPEVNELSLSTEKQPMFCMTPPLRRGVARGVSCDCTSLLNQNTQTYGSSSSGGSSSAAPSSGYRGSSTMLTTDSEMDGILGPSNSSNTFNNNLYVYQYDSPAEVLASCERPPSGRTAGVPKSILRRPHGATVRGGSGGTSNASSNSQTSMKAKRSSMFEEQHQLPHYQHASREKRRSLQEHHSYNFYEDAEEEEEDEPERLVEGCGGGGEPKLHNSPNMTPHPRLANTPKLPSADHYHKLNRLAELSERELAAPPVAADIAVEDDLEARVRAEQFLSHVPKSELKHYAEIAHILESTEMLESSEPPYDRSRLRNEVSRLLSQRRNVVSFMKQQQQQQQPIVPQANTTPVRQPPTTALLRPTEIKFSTPPNSPNIMSVTTATGTTMVGATSKTTEKKPPVAQRTTPSSMAGSPASATEKEKQDKIQTNRFKRLQIQWELLSKEANGTKESSCDGQRKEIRSGGNTPTGGNSASKSRIPRPVSYPTTRTNSDPVVSKTLKSPSRIVAPRKYGAPLQSPVTTPPTPAPRTPSKTFSNTTPKKVSSASSSRQSSNIGNVDAGIDG</sequence>
<feature type="compositionally biased region" description="Polar residues" evidence="1">
    <location>
        <begin position="1284"/>
        <end position="1296"/>
    </location>
</feature>
<dbReference type="EnsemblMetazoa" id="ADIR004403-RA">
    <property type="protein sequence ID" value="ADIR004403-PA"/>
    <property type="gene ID" value="ADIR004403"/>
</dbReference>
<feature type="region of interest" description="Disordered" evidence="1">
    <location>
        <begin position="867"/>
        <end position="907"/>
    </location>
</feature>
<feature type="compositionally biased region" description="Polar residues" evidence="1">
    <location>
        <begin position="49"/>
        <end position="59"/>
    </location>
</feature>
<feature type="compositionally biased region" description="Polar residues" evidence="1">
    <location>
        <begin position="1162"/>
        <end position="1177"/>
    </location>
</feature>
<feature type="compositionally biased region" description="Low complexity" evidence="1">
    <location>
        <begin position="869"/>
        <end position="890"/>
    </location>
</feature>
<protein>
    <submittedName>
        <fullName evidence="2">Uncharacterized protein</fullName>
    </submittedName>
</protein>
<feature type="compositionally biased region" description="Polar residues" evidence="1">
    <location>
        <begin position="1305"/>
        <end position="1322"/>
    </location>
</feature>
<feature type="compositionally biased region" description="Basic and acidic residues" evidence="1">
    <location>
        <begin position="1239"/>
        <end position="1248"/>
    </location>
</feature>
<dbReference type="Proteomes" id="UP000075884">
    <property type="component" value="Unassembled WGS sequence"/>
</dbReference>
<feature type="region of interest" description="Disordered" evidence="1">
    <location>
        <begin position="381"/>
        <end position="436"/>
    </location>
</feature>
<feature type="compositionally biased region" description="Polar residues" evidence="1">
    <location>
        <begin position="650"/>
        <end position="660"/>
    </location>
</feature>
<organism evidence="2 3">
    <name type="scientific">Anopheles dirus</name>
    <dbReference type="NCBI Taxonomy" id="7168"/>
    <lineage>
        <taxon>Eukaryota</taxon>
        <taxon>Metazoa</taxon>
        <taxon>Ecdysozoa</taxon>
        <taxon>Arthropoda</taxon>
        <taxon>Hexapoda</taxon>
        <taxon>Insecta</taxon>
        <taxon>Pterygota</taxon>
        <taxon>Neoptera</taxon>
        <taxon>Endopterygota</taxon>
        <taxon>Diptera</taxon>
        <taxon>Nematocera</taxon>
        <taxon>Culicoidea</taxon>
        <taxon>Culicidae</taxon>
        <taxon>Anophelinae</taxon>
        <taxon>Anopheles</taxon>
    </lineage>
</organism>
<keyword evidence="3" id="KW-1185">Reference proteome</keyword>
<feature type="compositionally biased region" description="Polar residues" evidence="1">
    <location>
        <begin position="383"/>
        <end position="395"/>
    </location>
</feature>
<feature type="compositionally biased region" description="Acidic residues" evidence="1">
    <location>
        <begin position="1011"/>
        <end position="1021"/>
    </location>
</feature>
<evidence type="ECO:0000256" key="1">
    <source>
        <dbReference type="SAM" id="MobiDB-lite"/>
    </source>
</evidence>
<dbReference type="STRING" id="7168.A0A182N9S7"/>
<feature type="region of interest" description="Disordered" evidence="1">
    <location>
        <begin position="620"/>
        <end position="660"/>
    </location>
</feature>
<feature type="region of interest" description="Disordered" evidence="1">
    <location>
        <begin position="930"/>
        <end position="1056"/>
    </location>
</feature>
<feature type="region of interest" description="Disordered" evidence="1">
    <location>
        <begin position="531"/>
        <end position="572"/>
    </location>
</feature>
<feature type="region of interest" description="Disordered" evidence="1">
    <location>
        <begin position="328"/>
        <end position="352"/>
    </location>
</feature>
<feature type="compositionally biased region" description="Low complexity" evidence="1">
    <location>
        <begin position="532"/>
        <end position="548"/>
    </location>
</feature>
<feature type="compositionally biased region" description="Low complexity" evidence="1">
    <location>
        <begin position="962"/>
        <end position="972"/>
    </location>
</feature>
<reference evidence="3" key="1">
    <citation type="submission" date="2013-03" db="EMBL/GenBank/DDBJ databases">
        <title>The Genome Sequence of Anopheles dirus WRAIR2.</title>
        <authorList>
            <consortium name="The Broad Institute Genomics Platform"/>
            <person name="Neafsey D.E."/>
            <person name="Walton C."/>
            <person name="Walker B."/>
            <person name="Young S.K."/>
            <person name="Zeng Q."/>
            <person name="Gargeya S."/>
            <person name="Fitzgerald M."/>
            <person name="Haas B."/>
            <person name="Abouelleil A."/>
            <person name="Allen A.W."/>
            <person name="Alvarado L."/>
            <person name="Arachchi H.M."/>
            <person name="Berlin A.M."/>
            <person name="Chapman S.B."/>
            <person name="Gainer-Dewar J."/>
            <person name="Goldberg J."/>
            <person name="Griggs A."/>
            <person name="Gujja S."/>
            <person name="Hansen M."/>
            <person name="Howarth C."/>
            <person name="Imamovic A."/>
            <person name="Ireland A."/>
            <person name="Larimer J."/>
            <person name="McCowan C."/>
            <person name="Murphy C."/>
            <person name="Pearson M."/>
            <person name="Poon T.W."/>
            <person name="Priest M."/>
            <person name="Roberts A."/>
            <person name="Saif S."/>
            <person name="Shea T."/>
            <person name="Sisk P."/>
            <person name="Sykes S."/>
            <person name="Wortman J."/>
            <person name="Nusbaum C."/>
            <person name="Birren B."/>
        </authorList>
    </citation>
    <scope>NUCLEOTIDE SEQUENCE [LARGE SCALE GENOMIC DNA]</scope>
    <source>
        <strain evidence="3">WRAIR2</strain>
    </source>
</reference>
<feature type="region of interest" description="Disordered" evidence="1">
    <location>
        <begin position="1267"/>
        <end position="1384"/>
    </location>
</feature>
<feature type="compositionally biased region" description="Basic residues" evidence="1">
    <location>
        <begin position="35"/>
        <end position="48"/>
    </location>
</feature>
<feature type="region of interest" description="Disordered" evidence="1">
    <location>
        <begin position="35"/>
        <end position="59"/>
    </location>
</feature>
<feature type="compositionally biased region" description="Low complexity" evidence="1">
    <location>
        <begin position="633"/>
        <end position="649"/>
    </location>
</feature>
<evidence type="ECO:0000313" key="2">
    <source>
        <dbReference type="EnsemblMetazoa" id="ADIR004403-PA"/>
    </source>
</evidence>
<feature type="region of interest" description="Disordered" evidence="1">
    <location>
        <begin position="1156"/>
        <end position="1177"/>
    </location>
</feature>
<feature type="region of interest" description="Disordered" evidence="1">
    <location>
        <begin position="1210"/>
        <end position="1250"/>
    </location>
</feature>
<feature type="compositionally biased region" description="Basic and acidic residues" evidence="1">
    <location>
        <begin position="1272"/>
        <end position="1282"/>
    </location>
</feature>